<protein>
    <submittedName>
        <fullName evidence="2">Uncharacterized protein</fullName>
    </submittedName>
</protein>
<dbReference type="AlphaFoldDB" id="A0A0A8ZZB3"/>
<sequence>MNQKAQDPSGPPSSRPGTQHSRATAPPTAISHLSV</sequence>
<accession>A0A0A8ZZB3</accession>
<dbReference type="EMBL" id="GBRH01253141">
    <property type="protein sequence ID" value="JAD44754.1"/>
    <property type="molecule type" value="Transcribed_RNA"/>
</dbReference>
<evidence type="ECO:0000313" key="2">
    <source>
        <dbReference type="EMBL" id="JAD44754.1"/>
    </source>
</evidence>
<reference evidence="2" key="1">
    <citation type="submission" date="2014-09" db="EMBL/GenBank/DDBJ databases">
        <authorList>
            <person name="Magalhaes I.L.F."/>
            <person name="Oliveira U."/>
            <person name="Santos F.R."/>
            <person name="Vidigal T.H.D.A."/>
            <person name="Brescovit A.D."/>
            <person name="Santos A.J."/>
        </authorList>
    </citation>
    <scope>NUCLEOTIDE SEQUENCE</scope>
    <source>
        <tissue evidence="2">Shoot tissue taken approximately 20 cm above the soil surface</tissue>
    </source>
</reference>
<proteinExistence type="predicted"/>
<evidence type="ECO:0000256" key="1">
    <source>
        <dbReference type="SAM" id="MobiDB-lite"/>
    </source>
</evidence>
<feature type="region of interest" description="Disordered" evidence="1">
    <location>
        <begin position="1"/>
        <end position="35"/>
    </location>
</feature>
<reference evidence="2" key="2">
    <citation type="journal article" date="2015" name="Data Brief">
        <title>Shoot transcriptome of the giant reed, Arundo donax.</title>
        <authorList>
            <person name="Barrero R.A."/>
            <person name="Guerrero F.D."/>
            <person name="Moolhuijzen P."/>
            <person name="Goolsby J.A."/>
            <person name="Tidwell J."/>
            <person name="Bellgard S.E."/>
            <person name="Bellgard M.I."/>
        </authorList>
    </citation>
    <scope>NUCLEOTIDE SEQUENCE</scope>
    <source>
        <tissue evidence="2">Shoot tissue taken approximately 20 cm above the soil surface</tissue>
    </source>
</reference>
<organism evidence="2">
    <name type="scientific">Arundo donax</name>
    <name type="common">Giant reed</name>
    <name type="synonym">Donax arundinaceus</name>
    <dbReference type="NCBI Taxonomy" id="35708"/>
    <lineage>
        <taxon>Eukaryota</taxon>
        <taxon>Viridiplantae</taxon>
        <taxon>Streptophyta</taxon>
        <taxon>Embryophyta</taxon>
        <taxon>Tracheophyta</taxon>
        <taxon>Spermatophyta</taxon>
        <taxon>Magnoliopsida</taxon>
        <taxon>Liliopsida</taxon>
        <taxon>Poales</taxon>
        <taxon>Poaceae</taxon>
        <taxon>PACMAD clade</taxon>
        <taxon>Arundinoideae</taxon>
        <taxon>Arundineae</taxon>
        <taxon>Arundo</taxon>
    </lineage>
</organism>
<name>A0A0A8ZZB3_ARUDO</name>